<keyword evidence="5" id="KW-0067">ATP-binding</keyword>
<reference evidence="9" key="3">
    <citation type="submission" date="2018-08" db="UniProtKB">
        <authorList>
            <consortium name="EnsemblPlants"/>
        </authorList>
    </citation>
    <scope>IDENTIFICATION</scope>
    <source>
        <strain evidence="9">cv. Bd21</strain>
    </source>
</reference>
<dbReference type="GO" id="GO:0005524">
    <property type="term" value="F:ATP binding"/>
    <property type="evidence" value="ECO:0007669"/>
    <property type="project" value="UniProtKB-KW"/>
</dbReference>
<proteinExistence type="inferred from homology"/>
<organism evidence="8">
    <name type="scientific">Brachypodium distachyon</name>
    <name type="common">Purple false brome</name>
    <name type="synonym">Trachynia distachya</name>
    <dbReference type="NCBI Taxonomy" id="15368"/>
    <lineage>
        <taxon>Eukaryota</taxon>
        <taxon>Viridiplantae</taxon>
        <taxon>Streptophyta</taxon>
        <taxon>Embryophyta</taxon>
        <taxon>Tracheophyta</taxon>
        <taxon>Spermatophyta</taxon>
        <taxon>Magnoliopsida</taxon>
        <taxon>Liliopsida</taxon>
        <taxon>Poales</taxon>
        <taxon>Poaceae</taxon>
        <taxon>BOP clade</taxon>
        <taxon>Pooideae</taxon>
        <taxon>Stipodae</taxon>
        <taxon>Brachypodieae</taxon>
        <taxon>Brachypodium</taxon>
    </lineage>
</organism>
<name>A0A0Q3N6I4_BRADI</name>
<dbReference type="InterPro" id="IPR006206">
    <property type="entry name" value="Mevalonate/galactokinase"/>
</dbReference>
<dbReference type="SUPFAM" id="SSF54211">
    <property type="entry name" value="Ribosomal protein S5 domain 2-like"/>
    <property type="match status" value="1"/>
</dbReference>
<accession>A0A0Q3N6I4</accession>
<feature type="domain" description="GHMP kinase C-terminal" evidence="7">
    <location>
        <begin position="266"/>
        <end position="338"/>
    </location>
</feature>
<dbReference type="PANTHER" id="PTHR10457:SF7">
    <property type="entry name" value="GALACTOKINASE-RELATED"/>
    <property type="match status" value="1"/>
</dbReference>
<dbReference type="PRINTS" id="PR00959">
    <property type="entry name" value="MEVGALKINASE"/>
</dbReference>
<dbReference type="InterPro" id="IPR000705">
    <property type="entry name" value="Galactokinase"/>
</dbReference>
<evidence type="ECO:0000256" key="1">
    <source>
        <dbReference type="ARBA" id="ARBA00006566"/>
    </source>
</evidence>
<evidence type="ECO:0000313" key="9">
    <source>
        <dbReference type="EnsemblPlants" id="KQK12302"/>
    </source>
</evidence>
<evidence type="ECO:0000313" key="10">
    <source>
        <dbReference type="Proteomes" id="UP000008810"/>
    </source>
</evidence>
<dbReference type="PROSITE" id="PS00627">
    <property type="entry name" value="GHMP_KINASES_ATP"/>
    <property type="match status" value="1"/>
</dbReference>
<reference evidence="8" key="2">
    <citation type="submission" date="2017-06" db="EMBL/GenBank/DDBJ databases">
        <title>WGS assembly of Brachypodium distachyon.</title>
        <authorList>
            <consortium name="The International Brachypodium Initiative"/>
            <person name="Lucas S."/>
            <person name="Harmon-Smith M."/>
            <person name="Lail K."/>
            <person name="Tice H."/>
            <person name="Grimwood J."/>
            <person name="Bruce D."/>
            <person name="Barry K."/>
            <person name="Shu S."/>
            <person name="Lindquist E."/>
            <person name="Wang M."/>
            <person name="Pitluck S."/>
            <person name="Vogel J.P."/>
            <person name="Garvin D.F."/>
            <person name="Mockler T.C."/>
            <person name="Schmutz J."/>
            <person name="Rokhsar D."/>
            <person name="Bevan M.W."/>
        </authorList>
    </citation>
    <scope>NUCLEOTIDE SEQUENCE</scope>
    <source>
        <strain evidence="8">Bd21</strain>
    </source>
</reference>
<dbReference type="InterPro" id="IPR014721">
    <property type="entry name" value="Ribsml_uS5_D2-typ_fold_subgr"/>
</dbReference>
<gene>
    <name evidence="9" type="primary">LOC100824538</name>
    <name evidence="8" type="ORF">BRADI_1g02810v3</name>
</gene>
<protein>
    <recommendedName>
        <fullName evidence="11">Galactokinase</fullName>
    </recommendedName>
</protein>
<dbReference type="EMBL" id="CM000880">
    <property type="protein sequence ID" value="KQK12302.1"/>
    <property type="molecule type" value="Genomic_DNA"/>
</dbReference>
<dbReference type="InterPro" id="IPR036554">
    <property type="entry name" value="GHMP_kinase_C_sf"/>
</dbReference>
<dbReference type="FunFam" id="1.20.1440.340:FF:000002">
    <property type="entry name" value="Galactokinase"/>
    <property type="match status" value="1"/>
</dbReference>
<dbReference type="OrthoDB" id="187738at2759"/>
<dbReference type="GO" id="GO:0005737">
    <property type="term" value="C:cytoplasm"/>
    <property type="evidence" value="ECO:0007669"/>
    <property type="project" value="InterPro"/>
</dbReference>
<dbReference type="PANTHER" id="PTHR10457">
    <property type="entry name" value="MEVALONATE KINASE/GALACTOKINASE"/>
    <property type="match status" value="1"/>
</dbReference>
<dbReference type="InterPro" id="IPR020568">
    <property type="entry name" value="Ribosomal_Su5_D2-typ_SF"/>
</dbReference>
<keyword evidence="3" id="KW-0547">Nucleotide-binding</keyword>
<dbReference type="InterPro" id="IPR006204">
    <property type="entry name" value="GHMP_kinase_N_dom"/>
</dbReference>
<evidence type="ECO:0000313" key="8">
    <source>
        <dbReference type="EMBL" id="KQK12302.1"/>
    </source>
</evidence>
<dbReference type="AlphaFoldDB" id="A0A0Q3N6I4"/>
<dbReference type="Gene3D" id="3.30.70.3170">
    <property type="match status" value="1"/>
</dbReference>
<dbReference type="EnsemblPlants" id="KQK12302">
    <property type="protein sequence ID" value="KQK12302"/>
    <property type="gene ID" value="BRADI_1g02810v3"/>
</dbReference>
<comment type="similarity">
    <text evidence="1">Belongs to the GHMP kinase family. GalK subfamily.</text>
</comment>
<evidence type="ECO:0000256" key="4">
    <source>
        <dbReference type="ARBA" id="ARBA00022777"/>
    </source>
</evidence>
<dbReference type="GO" id="GO:0004335">
    <property type="term" value="F:galactokinase activity"/>
    <property type="evidence" value="ECO:0007669"/>
    <property type="project" value="InterPro"/>
</dbReference>
<dbReference type="GO" id="GO:0006012">
    <property type="term" value="P:galactose metabolic process"/>
    <property type="evidence" value="ECO:0007669"/>
    <property type="project" value="InterPro"/>
</dbReference>
<evidence type="ECO:0008006" key="11">
    <source>
        <dbReference type="Google" id="ProtNLM"/>
    </source>
</evidence>
<dbReference type="PRINTS" id="PR00473">
    <property type="entry name" value="GALCTOKINASE"/>
</dbReference>
<dbReference type="InterPro" id="IPR013750">
    <property type="entry name" value="GHMP_kinase_C_dom"/>
</dbReference>
<dbReference type="Pfam" id="PF08544">
    <property type="entry name" value="GHMP_kinases_C"/>
    <property type="match status" value="1"/>
</dbReference>
<dbReference type="PIRSF" id="PIRSF000530">
    <property type="entry name" value="Galactokinase"/>
    <property type="match status" value="1"/>
</dbReference>
<evidence type="ECO:0000259" key="6">
    <source>
        <dbReference type="Pfam" id="PF00288"/>
    </source>
</evidence>
<keyword evidence="2" id="KW-0808">Transferase</keyword>
<dbReference type="Gene3D" id="1.20.1440.340">
    <property type="match status" value="1"/>
</dbReference>
<evidence type="ECO:0000256" key="2">
    <source>
        <dbReference type="ARBA" id="ARBA00022679"/>
    </source>
</evidence>
<evidence type="ECO:0000259" key="7">
    <source>
        <dbReference type="Pfam" id="PF08544"/>
    </source>
</evidence>
<dbReference type="Gramene" id="KQK12302">
    <property type="protein sequence ID" value="KQK12302"/>
    <property type="gene ID" value="BRADI_1g02810v3"/>
</dbReference>
<feature type="domain" description="GHMP kinase N-terminal" evidence="6">
    <location>
        <begin position="19"/>
        <end position="91"/>
    </location>
</feature>
<sequence>MCGYKGVYEYGRSKGIDMGEPVGLDVVVDGTVPLGSGLSSSAAFVCSATIAIMGILEKNFPKKEVAQFTCQSERHIGTQSGGMDQAISIMAKPGFAELIDFNPIKATDVQLPQGGTFVIAHCLAESKKAETAATNYNNRVVECRLAAIVLAIKLGMDTNKAISSVTTLSDVEGLCVSFAGKEGSSDPVVAVKKLLHEEPYTTEEIEKIVGKSLASAFESSPTSLDVLRAAKQFKLFQRAAHVYSEARRVYAFRDTVSSKLSEEDMLKKLGNLMNDSHYSCSVLYECSCPELEELVKVCRDNGALGARLTGAGWGGCAVALVKESIVPQFILSLKEKYYKSRIDRGVVKQSELGLYVFASKPSSGAAILKL</sequence>
<dbReference type="Gene3D" id="3.30.230.10">
    <property type="match status" value="1"/>
</dbReference>
<dbReference type="Proteomes" id="UP000008810">
    <property type="component" value="Chromosome 1"/>
</dbReference>
<dbReference type="InterPro" id="IPR006203">
    <property type="entry name" value="GHMP_knse_ATP-bd_CS"/>
</dbReference>
<dbReference type="Pfam" id="PF00288">
    <property type="entry name" value="GHMP_kinases_N"/>
    <property type="match status" value="1"/>
</dbReference>
<keyword evidence="4" id="KW-0418">Kinase</keyword>
<evidence type="ECO:0000256" key="5">
    <source>
        <dbReference type="ARBA" id="ARBA00022840"/>
    </source>
</evidence>
<evidence type="ECO:0000256" key="3">
    <source>
        <dbReference type="ARBA" id="ARBA00022741"/>
    </source>
</evidence>
<dbReference type="SUPFAM" id="SSF55060">
    <property type="entry name" value="GHMP Kinase, C-terminal domain"/>
    <property type="match status" value="1"/>
</dbReference>
<keyword evidence="10" id="KW-1185">Reference proteome</keyword>
<dbReference type="ExpressionAtlas" id="A0A0Q3N6I4">
    <property type="expression patterns" value="baseline"/>
</dbReference>
<reference evidence="8 9" key="1">
    <citation type="journal article" date="2010" name="Nature">
        <title>Genome sequencing and analysis of the model grass Brachypodium distachyon.</title>
        <authorList>
            <consortium name="International Brachypodium Initiative"/>
        </authorList>
    </citation>
    <scope>NUCLEOTIDE SEQUENCE [LARGE SCALE GENOMIC DNA]</scope>
    <source>
        <strain evidence="8 9">Bd21</strain>
    </source>
</reference>